<gene>
    <name evidence="1" type="ORF">ACFPEL_09565</name>
</gene>
<comment type="caution">
    <text evidence="1">The sequence shown here is derived from an EMBL/GenBank/DDBJ whole genome shotgun (WGS) entry which is preliminary data.</text>
</comment>
<proteinExistence type="predicted"/>
<evidence type="ECO:0000313" key="1">
    <source>
        <dbReference type="EMBL" id="MFC4832656.1"/>
    </source>
</evidence>
<keyword evidence="2" id="KW-1185">Reference proteome</keyword>
<organism evidence="1 2">
    <name type="scientific">Actinomycetospora chibensis</name>
    <dbReference type="NCBI Taxonomy" id="663606"/>
    <lineage>
        <taxon>Bacteria</taxon>
        <taxon>Bacillati</taxon>
        <taxon>Actinomycetota</taxon>
        <taxon>Actinomycetes</taxon>
        <taxon>Pseudonocardiales</taxon>
        <taxon>Pseudonocardiaceae</taxon>
        <taxon>Actinomycetospora</taxon>
    </lineage>
</organism>
<accession>A0ABV9RH61</accession>
<evidence type="ECO:0000313" key="2">
    <source>
        <dbReference type="Proteomes" id="UP001595909"/>
    </source>
</evidence>
<dbReference type="EMBL" id="JBHSIM010000020">
    <property type="protein sequence ID" value="MFC4832656.1"/>
    <property type="molecule type" value="Genomic_DNA"/>
</dbReference>
<sequence>MADGEHLVWHQDLICPGEWCRGRIRRFPPGFLVDDGRRERRRCPSCGTSVTAPAFYVSGSVRADVGWPSLAAPAEED</sequence>
<dbReference type="Proteomes" id="UP001595909">
    <property type="component" value="Unassembled WGS sequence"/>
</dbReference>
<reference evidence="2" key="1">
    <citation type="journal article" date="2019" name="Int. J. Syst. Evol. Microbiol.">
        <title>The Global Catalogue of Microorganisms (GCM) 10K type strain sequencing project: providing services to taxonomists for standard genome sequencing and annotation.</title>
        <authorList>
            <consortium name="The Broad Institute Genomics Platform"/>
            <consortium name="The Broad Institute Genome Sequencing Center for Infectious Disease"/>
            <person name="Wu L."/>
            <person name="Ma J."/>
        </authorList>
    </citation>
    <scope>NUCLEOTIDE SEQUENCE [LARGE SCALE GENOMIC DNA]</scope>
    <source>
        <strain evidence="2">CCUG 50347</strain>
    </source>
</reference>
<dbReference type="RefSeq" id="WP_274191525.1">
    <property type="nucleotide sequence ID" value="NZ_BAABHN010000020.1"/>
</dbReference>
<protein>
    <submittedName>
        <fullName evidence="1">Uncharacterized protein</fullName>
    </submittedName>
</protein>
<name>A0ABV9RH61_9PSEU</name>